<sequence length="3289" mass="367781">MPDLGIGEAVSESVGSTPHATLVLRSGSAHRPKAPRTPLLPTEKLILDIRNVDGQFMNILISVTNYTAQPTPLGQADMVLESVVSSVLNQVLSAYVEDFNPKQLNVGIWGGDIKLKDLKLKKGALDKFRLPVDVLDGSISSLILTVPWTALGSRPVKAVIENIYLLAVPRSENNFDAEEDEKRKQASKMEKLKNSELLLSPTSASAGTSEEANKNESFVAAMTNKILDNLQLKIKNVHIRYEDKLSVPGHPFSIGFTLAELSAVSTDENWKESFIVGSKTGVHKLTKLDSLAIYFNTDSISLAKLDSPEKFQDQFTNMIARTEVADSNTNPNALPDHQYVLKPVSGEGKLILRKHPSKELAKINCELNFEELAFLIDADQYRDALSCLDLFHFYTRHREYLRFRPSEHDMTENKAKALWTFALAVTKHEVHQRAYKSSWDYLLQRRDDRKMYIKLFKAVQQGTLPENNPELAELEHRLDYQDIRFYRSLARSEMRTERITARKGEISTTAAANTGWMGWIWGGSPVDSQSGNDSGKADGVLSEEEKKQLYDAIEWDERDTASSTIDVPRDAILMNIRTDLRTGSFTLRSGKLPATSAPGGSGHNIISLFFDGFSADTLQRTENMELSLSLAGLRVYDGTVKNSKHPQIVRVKENLSRKPETNIENSSSQGRNPSADSHQNLIPIEADPFFFLKFEHKPLDDRADNAVTLKMRHMEIVYHPHYLEDVTKFFRPPASQLESVGALIDVASSTLEGIRQDTRAGLEFALQTHKTVDIKVDMNAPIIIIPQDVTRYDCHHIILDVGHISVSSNLLSKERLETIKAKQNRQYTNDDYVQLQSMMYDQFHVELTDTQLLLDKSFEKCLVALDEPKGHEEVHLIERITMSFNVFNCMVDNAPNLTRFKVQGDLPELRVNFSDRKYNIVMSMIDVALPNFLDESQTGEVSAHNKRYETSEKTSARLQKSTRKPKMQPFRIPGFFSNDSSLPYDLGDEQHPPSHVREVTNPGEEDEFFEAPDLSQAEQSVNFRQNNFQLQFTVGKLILAISKTHPESGEDQRLVDSVLEGFYFGLSLRNLDLAVEITLSSMYIVDRVAEKTSQMHPAFKNLATSEVLEDPLAEKKDLVKFKYTQVQTEHPEFMTLYEGISKSVDAEFSTINIVVTQHTILELFHWIMNTFTSADSSANTSDQVAPLHDKSPSEVNQSSSDTNLDKIRVKLRMRTIAFLFNDDGCRLATLSLSSADFSVLFNGPTWRVNARLGNLTLEDDTVESSDTKFRRLVEIQGDDLANFQYETFLQGDNTYPGHDSMVYLRSGSIQFTIVDGIWHRILIFFSKFAQMKAVMDAASEAARQQATELSQTSTKMHYDVLIRTPIIIFPLDGNSTDSLIAYLGEINASNSFSEDQGNLVTTTKAGLHNIRLTSELSHEGKSNTLEILGDVNIDVIMTTFSIVERSPDCLLIPDSDIVSHMSDVKINLTQPQYFALLALASSIPKILDLSELNEQPRRPKPRSNLESHFSHPDSRSQLSSKPHLMQHDSQTSSISNRAAAAVWAVMELAFTVTNVTLELFDATIAPTESELNSLARFSLNGIRVFWKSKSDGSMMAEMVLKALRTVDTRAWKATQFRDIMPDTDTAGDQLALSYKQAETSSSVNLELVTPNFILSLDFLFALQAFLTNSGSQITPSPAESPQDKSKLTSPETQPASTLHYSVNVIKPNLTIISDPEKSDSDSVHLNIDKFSINQQHVLTAMVLDMCMSLGTMNDPQNAVKFLDACTMSFSSADAPQDENRQVFMQAHTTPLILRLSYRDFLLVYSVYCKALDFSEADQTTDKQIAQDTSLHDRNTMPRSPSVLSLRPPTPSRNPEKLSILIDKIQVVLIGDLHEQPLLDFHTQDFELNASNWSHELAVETSITFAINYYNLANSNWEPLMEPWPMSFQMARAGSPMQTLLSLDSKKRLELNLTASFIDIVMTGAEIWGREGESVLHRKRGFAAPYVIKNFTGYSLKLWAELDDGSHGGEDHVIEDGKELPWRFEDWKSTRENVSPSAQHTLGLVLQDAGWTSVGGILVVREGDEVYPLRPSMDKVTHRLLCHVEIIDNIKVVTFRSTFQVRNDTLFPIEMGIVNTSDTLIREPYVIAPNQSCSVPIQAAYHQKIKIRPASSKSSFAWSEKALSWTDLVKQPVRTVSCAAMNRQDPSHRFNATTIYDQEDSTVRYYPKITLILRAPIEIENLLPFDINCTIHLEKNYSTFLKKGDLFPVHIVNVMDLMLLGIEFKDEGMVGMRSQYAVVNTNNPEDVPLENRMTVLDEDGLALNLGLHYMRYPLSGGAFKVQIYSPYVVINKTGLDFSISSKPFIGRVKKVAGQNLCGNASRRKEPRPLLFSHLSDDKRNRAVIRVGDSNWSKGINFDVVGANQQVTMQTSTKTSEYRVGLTVSEGLGKYKLTKVVIVYPRFIIKNEAELPICLREDVSDQMTIVKPGKRALLSLFMRSADPQLVLAFESPMGKRWSKPFRIQNVGKVYIRVCDAQNEETLVHVEILLQGPSIFIKLNVNRTQWPVLFRNKSSSVLHFGQTVINGNHKENFGVLKFYESQPNTEIPYAWDDPASGLQSLIRVVLFRQTEVSSSKPLPPIVLRDVHVLEVGQLEPVRTHRSGQKLAFDVVVEGQAQVVVISDYNEATNVWKVARKTGPGVPIQRSDSFSSLGDTAFEATTVEPITSVSASISLEGIGISIIDKRMRELIYGSFRGIDITYEESQLQKDYGIVICWIQVDNQLNGALFPVLFRPTDLSADPKAVETRPNLQVKANVVKDDKHGVVYIKYATVLLQKMSLEMDESFVIALMGFTKFSGASWNREHVNQLTADPVGIPEPASEGGGLDLYFELLHLQPFAIVISFERQESVDASERTFDSRNPLYFLLNAVTMAIGTISGAPLMLNQLKVENARMSQNQLMARLIQHYQNEGLSQLYRVLASADFLGNPAGLFSNVSSGVQDLFYEPFNGVVLHGGSELGVGIARGATSLVKKSTFGVTDSVSKITGSVSKGLSAAALDSDWARERQRRQFRNRNKINGLATGTSAFLNSLASGIQGVAMKPIQGAENGGAVGFFKGVGKGLVGVVAKPAVGTFDFLSNVSGGLRNATTAFDPSRGGRCRLPRHIPYDGILLPYSIREAQGQDWLRSADNGKLYFCKYVAHVELPNDEDSACILTTDRIVMLQSNKLTITWQVLLSDLKEVRSEPSGIRMILKDDHTKALIALLDESTRSWFIQHIIKLLKDYNDKKKRAAGVADTGPKGPGRKARFSYTPSPN</sequence>
<name>A0A2N5SBK2_9BASI</name>
<feature type="region of interest" description="Disordered" evidence="4">
    <location>
        <begin position="1492"/>
        <end position="1531"/>
    </location>
</feature>
<dbReference type="Proteomes" id="UP000235392">
    <property type="component" value="Unassembled WGS sequence"/>
</dbReference>
<dbReference type="InterPro" id="IPR056747">
    <property type="entry name" value="VPS13-like_M"/>
</dbReference>
<dbReference type="InterPro" id="IPR009543">
    <property type="entry name" value="VPS13_VAB"/>
</dbReference>
<feature type="region of interest" description="Disordered" evidence="4">
    <location>
        <begin position="652"/>
        <end position="679"/>
    </location>
</feature>
<evidence type="ECO:0000259" key="5">
    <source>
        <dbReference type="Pfam" id="PF12624"/>
    </source>
</evidence>
<comment type="similarity">
    <text evidence="1">Belongs to the VPS13 family.</text>
</comment>
<dbReference type="InterPro" id="IPR056748">
    <property type="entry name" value="VPS13-like_C"/>
</dbReference>
<accession>A0A2N5SBK2</accession>
<evidence type="ECO:0000313" key="10">
    <source>
        <dbReference type="Proteomes" id="UP000235392"/>
    </source>
</evidence>
<dbReference type="InterPro" id="IPR026847">
    <property type="entry name" value="VPS13"/>
</dbReference>
<dbReference type="Pfam" id="PF25033">
    <property type="entry name" value="VPS13_M"/>
    <property type="match status" value="1"/>
</dbReference>
<dbReference type="GO" id="GO:0007005">
    <property type="term" value="P:mitochondrion organization"/>
    <property type="evidence" value="ECO:0007669"/>
    <property type="project" value="TreeGrafter"/>
</dbReference>
<dbReference type="Pfam" id="PF25036">
    <property type="entry name" value="VPS13_VAB"/>
    <property type="match status" value="1"/>
</dbReference>
<feature type="domain" description="VPS13-like middle region" evidence="6">
    <location>
        <begin position="1220"/>
        <end position="1956"/>
    </location>
</feature>
<protein>
    <recommendedName>
        <fullName evidence="11">Vacuolar protein sorting-associated protein</fullName>
    </recommendedName>
</protein>
<evidence type="ECO:0008006" key="11">
    <source>
        <dbReference type="Google" id="ProtNLM"/>
    </source>
</evidence>
<feature type="domain" description="Chorein N-terminal" evidence="5">
    <location>
        <begin position="79"/>
        <end position="1203"/>
    </location>
</feature>
<evidence type="ECO:0000256" key="3">
    <source>
        <dbReference type="ARBA" id="ARBA00023055"/>
    </source>
</evidence>
<dbReference type="Pfam" id="PF12624">
    <property type="entry name" value="VPS13_N"/>
    <property type="match status" value="1"/>
</dbReference>
<dbReference type="GO" id="GO:0045324">
    <property type="term" value="P:late endosome to vacuole transport"/>
    <property type="evidence" value="ECO:0007669"/>
    <property type="project" value="TreeGrafter"/>
</dbReference>
<feature type="compositionally biased region" description="Basic and acidic residues" evidence="4">
    <location>
        <begin position="1503"/>
        <end position="1514"/>
    </location>
</feature>
<dbReference type="Pfam" id="PF25037">
    <property type="entry name" value="VPS13_C"/>
    <property type="match status" value="1"/>
</dbReference>
<reference evidence="9 10" key="1">
    <citation type="submission" date="2017-11" db="EMBL/GenBank/DDBJ databases">
        <title>De novo assembly and phasing of dikaryotic genomes from two isolates of Puccinia coronata f. sp. avenae, the causal agent of oat crown rust.</title>
        <authorList>
            <person name="Miller M.E."/>
            <person name="Zhang Y."/>
            <person name="Omidvar V."/>
            <person name="Sperschneider J."/>
            <person name="Schwessinger B."/>
            <person name="Raley C."/>
            <person name="Palmer J.M."/>
            <person name="Garnica D."/>
            <person name="Upadhyaya N."/>
            <person name="Rathjen J."/>
            <person name="Taylor J.M."/>
            <person name="Park R.F."/>
            <person name="Dodds P.N."/>
            <person name="Hirsch C.D."/>
            <person name="Kianian S.F."/>
            <person name="Figueroa M."/>
        </authorList>
    </citation>
    <scope>NUCLEOTIDE SEQUENCE [LARGE SCALE GENOMIC DNA]</scope>
    <source>
        <strain evidence="9">12SD80</strain>
    </source>
</reference>
<feature type="domain" description="Vacuolar protein sorting-associated protein 13 VPS13 adaptor binding" evidence="7">
    <location>
        <begin position="2025"/>
        <end position="2592"/>
    </location>
</feature>
<comment type="caution">
    <text evidence="9">The sequence shown here is derived from an EMBL/GenBank/DDBJ whole genome shotgun (WGS) entry which is preliminary data.</text>
</comment>
<evidence type="ECO:0000256" key="4">
    <source>
        <dbReference type="SAM" id="MobiDB-lite"/>
    </source>
</evidence>
<feature type="compositionally biased region" description="Low complexity" evidence="4">
    <location>
        <begin position="1837"/>
        <end position="1846"/>
    </location>
</feature>
<dbReference type="GO" id="GO:0006623">
    <property type="term" value="P:protein targeting to vacuole"/>
    <property type="evidence" value="ECO:0007669"/>
    <property type="project" value="TreeGrafter"/>
</dbReference>
<gene>
    <name evidence="9" type="ORF">PCASD_17364</name>
</gene>
<dbReference type="PANTHER" id="PTHR16166">
    <property type="entry name" value="VACUOLAR PROTEIN SORTING-ASSOCIATED PROTEIN VPS13"/>
    <property type="match status" value="1"/>
</dbReference>
<evidence type="ECO:0000313" key="9">
    <source>
        <dbReference type="EMBL" id="PLW10618.1"/>
    </source>
</evidence>
<feature type="domain" description="Intermembrane lipid transfer protein VPS13-like C-terminal" evidence="8">
    <location>
        <begin position="3135"/>
        <end position="3233"/>
    </location>
</feature>
<keyword evidence="2" id="KW-0813">Transport</keyword>
<feature type="compositionally biased region" description="Polar residues" evidence="4">
    <location>
        <begin position="662"/>
        <end position="679"/>
    </location>
</feature>
<dbReference type="EMBL" id="PGCI01000956">
    <property type="protein sequence ID" value="PLW10618.1"/>
    <property type="molecule type" value="Genomic_DNA"/>
</dbReference>
<feature type="compositionally biased region" description="Basic and acidic residues" evidence="4">
    <location>
        <begin position="946"/>
        <end position="955"/>
    </location>
</feature>
<evidence type="ECO:0000256" key="2">
    <source>
        <dbReference type="ARBA" id="ARBA00022448"/>
    </source>
</evidence>
<feature type="region of interest" description="Disordered" evidence="4">
    <location>
        <begin position="1825"/>
        <end position="1854"/>
    </location>
</feature>
<organism evidence="9 10">
    <name type="scientific">Puccinia coronata f. sp. avenae</name>
    <dbReference type="NCBI Taxonomy" id="200324"/>
    <lineage>
        <taxon>Eukaryota</taxon>
        <taxon>Fungi</taxon>
        <taxon>Dikarya</taxon>
        <taxon>Basidiomycota</taxon>
        <taxon>Pucciniomycotina</taxon>
        <taxon>Pucciniomycetes</taxon>
        <taxon>Pucciniales</taxon>
        <taxon>Pucciniaceae</taxon>
        <taxon>Puccinia</taxon>
    </lineage>
</organism>
<feature type="region of interest" description="Disordered" evidence="4">
    <location>
        <begin position="1671"/>
        <end position="1694"/>
    </location>
</feature>
<dbReference type="InterPro" id="IPR026854">
    <property type="entry name" value="VPS13_N"/>
</dbReference>
<dbReference type="PANTHER" id="PTHR16166:SF93">
    <property type="entry name" value="INTERMEMBRANE LIPID TRANSFER PROTEIN VPS13"/>
    <property type="match status" value="1"/>
</dbReference>
<proteinExistence type="inferred from homology"/>
<evidence type="ECO:0000256" key="1">
    <source>
        <dbReference type="ARBA" id="ARBA00006545"/>
    </source>
</evidence>
<evidence type="ECO:0000259" key="7">
    <source>
        <dbReference type="Pfam" id="PF25036"/>
    </source>
</evidence>
<dbReference type="GO" id="GO:0045053">
    <property type="term" value="P:protein retention in Golgi apparatus"/>
    <property type="evidence" value="ECO:0007669"/>
    <property type="project" value="TreeGrafter"/>
</dbReference>
<feature type="region of interest" description="Disordered" evidence="4">
    <location>
        <begin position="3264"/>
        <end position="3289"/>
    </location>
</feature>
<keyword evidence="3" id="KW-0445">Lipid transport</keyword>
<evidence type="ECO:0000259" key="6">
    <source>
        <dbReference type="Pfam" id="PF25033"/>
    </source>
</evidence>
<feature type="compositionally biased region" description="Basic and acidic residues" evidence="4">
    <location>
        <begin position="652"/>
        <end position="661"/>
    </location>
</feature>
<evidence type="ECO:0000259" key="8">
    <source>
        <dbReference type="Pfam" id="PF25037"/>
    </source>
</evidence>
<feature type="region of interest" description="Disordered" evidence="4">
    <location>
        <begin position="939"/>
        <end position="964"/>
    </location>
</feature>
<feature type="region of interest" description="Disordered" evidence="4">
    <location>
        <begin position="1178"/>
        <end position="1201"/>
    </location>
</feature>
<dbReference type="GO" id="GO:0006869">
    <property type="term" value="P:lipid transport"/>
    <property type="evidence" value="ECO:0007669"/>
    <property type="project" value="UniProtKB-KW"/>
</dbReference>